<dbReference type="InterPro" id="IPR038430">
    <property type="entry name" value="NDAH_ubi_oxred_su3_sf"/>
</dbReference>
<dbReference type="HOGENOM" id="CLU_1016253_0_0_1"/>
<dbReference type="Proteomes" id="UP000008867">
    <property type="component" value="Mitochondrion MT"/>
</dbReference>
<evidence type="ECO:0000313" key="19">
    <source>
        <dbReference type="EMBL" id="CBQ72564.1"/>
    </source>
</evidence>
<dbReference type="EMBL" id="FQ311469">
    <property type="protein sequence ID" value="CBQ72564.1"/>
    <property type="molecule type" value="Genomic_DNA"/>
</dbReference>
<feature type="compositionally biased region" description="Low complexity" evidence="18">
    <location>
        <begin position="142"/>
        <end position="155"/>
    </location>
</feature>
<dbReference type="PANTHER" id="PTHR11058:SF9">
    <property type="entry name" value="NADH-UBIQUINONE OXIDOREDUCTASE CHAIN 3"/>
    <property type="match status" value="1"/>
</dbReference>
<keyword evidence="15 17" id="KW-0472">Membrane</keyword>
<evidence type="ECO:0000256" key="1">
    <source>
        <dbReference type="ARBA" id="ARBA00003257"/>
    </source>
</evidence>
<evidence type="ECO:0000256" key="15">
    <source>
        <dbReference type="ARBA" id="ARBA00023136"/>
    </source>
</evidence>
<dbReference type="Pfam" id="PF00507">
    <property type="entry name" value="Oxidored_q4"/>
    <property type="match status" value="1"/>
</dbReference>
<keyword evidence="19" id="KW-0540">Nuclease</keyword>
<evidence type="ECO:0000256" key="10">
    <source>
        <dbReference type="ARBA" id="ARBA00022982"/>
    </source>
</evidence>
<organism evidence="19 20">
    <name type="scientific">Sporisorium reilianum (strain SRZ2)</name>
    <name type="common">Maize head smut fungus</name>
    <dbReference type="NCBI Taxonomy" id="999809"/>
    <lineage>
        <taxon>Eukaryota</taxon>
        <taxon>Fungi</taxon>
        <taxon>Dikarya</taxon>
        <taxon>Basidiomycota</taxon>
        <taxon>Ustilaginomycotina</taxon>
        <taxon>Ustilaginomycetes</taxon>
        <taxon>Ustilaginales</taxon>
        <taxon>Ustilaginaceae</taxon>
        <taxon>Sporisorium</taxon>
    </lineage>
</organism>
<feature type="transmembrane region" description="Helical" evidence="17">
    <location>
        <begin position="57"/>
        <end position="77"/>
    </location>
</feature>
<keyword evidence="11 17" id="KW-1133">Transmembrane helix</keyword>
<evidence type="ECO:0000256" key="6">
    <source>
        <dbReference type="ARBA" id="ARBA00022448"/>
    </source>
</evidence>
<evidence type="ECO:0000256" key="12">
    <source>
        <dbReference type="ARBA" id="ARBA00023027"/>
    </source>
</evidence>
<evidence type="ECO:0000256" key="5">
    <source>
        <dbReference type="ARBA" id="ARBA00021007"/>
    </source>
</evidence>
<reference evidence="19 20" key="1">
    <citation type="journal article" date="2010" name="Science">
        <title>Pathogenicity determinants in smut fungi revealed by genome comparison.</title>
        <authorList>
            <person name="Schirawski J."/>
            <person name="Mannhaupt G."/>
            <person name="Muench K."/>
            <person name="Brefort T."/>
            <person name="Schipper K."/>
            <person name="Doehlemann G."/>
            <person name="Di Stasio M."/>
            <person name="Roessel N."/>
            <person name="Mendoza-Mendoza A."/>
            <person name="Pester D."/>
            <person name="Mueller O."/>
            <person name="Winterberg B."/>
            <person name="Meyer E."/>
            <person name="Ghareeb H."/>
            <person name="Wollenberg T."/>
            <person name="Muensterkoetter M."/>
            <person name="Wong P."/>
            <person name="Walter M."/>
            <person name="Stukenbrock E."/>
            <person name="Gueldener U."/>
            <person name="Kahmann R."/>
        </authorList>
    </citation>
    <scope>NUCLEOTIDE SEQUENCE [LARGE SCALE GENOMIC DNA]</scope>
    <source>
        <strain evidence="20">SRZ2</strain>
    </source>
</reference>
<keyword evidence="19" id="KW-0378">Hydrolase</keyword>
<keyword evidence="6 17" id="KW-0813">Transport</keyword>
<comment type="similarity">
    <text evidence="3 17">Belongs to the complex I subunit 3 family.</text>
</comment>
<evidence type="ECO:0000256" key="4">
    <source>
        <dbReference type="ARBA" id="ARBA00012944"/>
    </source>
</evidence>
<keyword evidence="10 17" id="KW-0249">Electron transport</keyword>
<dbReference type="EC" id="7.1.1.2" evidence="4 17"/>
<dbReference type="OrthoDB" id="154075at2759"/>
<evidence type="ECO:0000256" key="8">
    <source>
        <dbReference type="ARBA" id="ARBA00022692"/>
    </source>
</evidence>
<accession>E6ZZA7</accession>
<evidence type="ECO:0000256" key="9">
    <source>
        <dbReference type="ARBA" id="ARBA00022967"/>
    </source>
</evidence>
<keyword evidence="19" id="KW-0255">Endonuclease</keyword>
<evidence type="ECO:0000256" key="13">
    <source>
        <dbReference type="ARBA" id="ARBA00023075"/>
    </source>
</evidence>
<dbReference type="PANTHER" id="PTHR11058">
    <property type="entry name" value="NADH-UBIQUINONE OXIDOREDUCTASE CHAIN 3"/>
    <property type="match status" value="1"/>
</dbReference>
<geneLocation type="mitochondrion" evidence="19"/>
<evidence type="ECO:0000256" key="2">
    <source>
        <dbReference type="ARBA" id="ARBA00004225"/>
    </source>
</evidence>
<dbReference type="GO" id="GO:0008137">
    <property type="term" value="F:NADH dehydrogenase (ubiquinone) activity"/>
    <property type="evidence" value="ECO:0007669"/>
    <property type="project" value="UniProtKB-UniRule"/>
</dbReference>
<name>E6ZZA7_SPORE</name>
<gene>
    <name evidence="19" type="ORF">sr17110</name>
</gene>
<proteinExistence type="inferred from homology"/>
<keyword evidence="14 17" id="KW-0496">Mitochondrion</keyword>
<dbReference type="GO" id="GO:0030964">
    <property type="term" value="C:NADH dehydrogenase complex"/>
    <property type="evidence" value="ECO:0007669"/>
    <property type="project" value="TreeGrafter"/>
</dbReference>
<evidence type="ECO:0000256" key="18">
    <source>
        <dbReference type="SAM" id="MobiDB-lite"/>
    </source>
</evidence>
<dbReference type="AlphaFoldDB" id="E6ZZA7"/>
<evidence type="ECO:0000256" key="7">
    <source>
        <dbReference type="ARBA" id="ARBA00022660"/>
    </source>
</evidence>
<dbReference type="FunFam" id="1.20.58.1610:FF:000009">
    <property type="entry name" value="NADH-ubiquinone oxidoreductase chain 3"/>
    <property type="match status" value="1"/>
</dbReference>
<comment type="function">
    <text evidence="1">Core subunit of the mitochondrial membrane respiratory chain NADH dehydrogenase (Complex I) that is believed to belong to the minimal assembly required for catalysis. Complex I functions in the transfer of electrons from NADH to the respiratory chain. The immediate electron acceptor for the enzyme is believed to be ubiquinone.</text>
</comment>
<dbReference type="InterPro" id="IPR000440">
    <property type="entry name" value="NADH_UbQ/plastoQ_OxRdtase_su3"/>
</dbReference>
<sequence length="274" mass="30747">MNTITLFFIFIPILAVILLFANLLLAVHRPDSEKVTPYECGFSPVYGQTRNPFSIQFYLVGILFLVFDIELLMTYPFAVNLYQTSAYGFWIFVIFFLVLTIGFVYEFGTGALYFTDKRSSINNVDVIKSDTSPFTNQKRSYSTSSKNSKSETNNNEVEKKKKSTYLADAYEKDLGQSTENVHLKAQRHIQSGNPTDHTTINEVPPHSISITQEELDKLVSISPSTILLSDSISEIRKAFQAIVGVGRSKLDTKKRVCGVYVFTNLVTGVGAARN</sequence>
<dbReference type="VEuPathDB" id="FungiDB:sr17110"/>
<keyword evidence="8 17" id="KW-0812">Transmembrane</keyword>
<protein>
    <recommendedName>
        <fullName evidence="5 17">NADH-ubiquinone oxidoreductase chain 3</fullName>
        <ecNumber evidence="4 17">7.1.1.2</ecNumber>
    </recommendedName>
</protein>
<comment type="subcellular location">
    <subcellularLocation>
        <location evidence="2 17">Mitochondrion membrane</location>
        <topology evidence="2 17">Multi-pass membrane protein</topology>
    </subcellularLocation>
</comment>
<evidence type="ECO:0000256" key="3">
    <source>
        <dbReference type="ARBA" id="ARBA00008472"/>
    </source>
</evidence>
<evidence type="ECO:0000256" key="17">
    <source>
        <dbReference type="RuleBase" id="RU003640"/>
    </source>
</evidence>
<keyword evidence="12 17" id="KW-0520">NAD</keyword>
<evidence type="ECO:0000256" key="11">
    <source>
        <dbReference type="ARBA" id="ARBA00022989"/>
    </source>
</evidence>
<dbReference type="Gene3D" id="1.20.58.1610">
    <property type="entry name" value="NADH:ubiquinone/plastoquinone oxidoreductase, chain 3"/>
    <property type="match status" value="1"/>
</dbReference>
<keyword evidence="20" id="KW-1185">Reference proteome</keyword>
<feature type="transmembrane region" description="Helical" evidence="17">
    <location>
        <begin position="6"/>
        <end position="27"/>
    </location>
</feature>
<dbReference type="eggNOG" id="KOG4662">
    <property type="taxonomic scope" value="Eukaryota"/>
</dbReference>
<feature type="transmembrane region" description="Helical" evidence="17">
    <location>
        <begin position="89"/>
        <end position="114"/>
    </location>
</feature>
<feature type="region of interest" description="Disordered" evidence="18">
    <location>
        <begin position="133"/>
        <end position="159"/>
    </location>
</feature>
<evidence type="ECO:0000256" key="16">
    <source>
        <dbReference type="ARBA" id="ARBA00049551"/>
    </source>
</evidence>
<dbReference type="GO" id="GO:0031966">
    <property type="term" value="C:mitochondrial membrane"/>
    <property type="evidence" value="ECO:0007669"/>
    <property type="project" value="UniProtKB-SubCell"/>
</dbReference>
<comment type="catalytic activity">
    <reaction evidence="16 17">
        <text>a ubiquinone + NADH + 5 H(+)(in) = a ubiquinol + NAD(+) + 4 H(+)(out)</text>
        <dbReference type="Rhea" id="RHEA:29091"/>
        <dbReference type="Rhea" id="RHEA-COMP:9565"/>
        <dbReference type="Rhea" id="RHEA-COMP:9566"/>
        <dbReference type="ChEBI" id="CHEBI:15378"/>
        <dbReference type="ChEBI" id="CHEBI:16389"/>
        <dbReference type="ChEBI" id="CHEBI:17976"/>
        <dbReference type="ChEBI" id="CHEBI:57540"/>
        <dbReference type="ChEBI" id="CHEBI:57945"/>
        <dbReference type="EC" id="7.1.1.2"/>
    </reaction>
</comment>
<evidence type="ECO:0000313" key="20">
    <source>
        <dbReference type="Proteomes" id="UP000008867"/>
    </source>
</evidence>
<evidence type="ECO:0000256" key="14">
    <source>
        <dbReference type="ARBA" id="ARBA00023128"/>
    </source>
</evidence>
<keyword evidence="9 17" id="KW-1278">Translocase</keyword>
<keyword evidence="13 17" id="KW-0830">Ubiquinone</keyword>
<keyword evidence="7 17" id="KW-0679">Respiratory chain</keyword>
<dbReference type="GO" id="GO:0004519">
    <property type="term" value="F:endonuclease activity"/>
    <property type="evidence" value="ECO:0007669"/>
    <property type="project" value="UniProtKB-KW"/>
</dbReference>
<comment type="function">
    <text evidence="17">Core subunit of the mitochondrial membrane respiratory chain NADH dehydrogenase (Complex I) which catalyzes electron transfer from NADH through the respiratory chain, using ubiquinone as an electron acceptor. Essential for the catalytic activity of complex I.</text>
</comment>